<gene>
    <name evidence="4" type="ORF">N788_06440</name>
</gene>
<dbReference type="CDD" id="cd12797">
    <property type="entry name" value="M23_peptidase"/>
    <property type="match status" value="1"/>
</dbReference>
<evidence type="ECO:0000313" key="4">
    <source>
        <dbReference type="EMBL" id="KFL35908.1"/>
    </source>
</evidence>
<organism evidence="4 5">
    <name type="scientific">Arenimonas donghaensis DSM 18148 = HO3-R19</name>
    <dbReference type="NCBI Taxonomy" id="1121014"/>
    <lineage>
        <taxon>Bacteria</taxon>
        <taxon>Pseudomonadati</taxon>
        <taxon>Pseudomonadota</taxon>
        <taxon>Gammaproteobacteria</taxon>
        <taxon>Lysobacterales</taxon>
        <taxon>Lysobacteraceae</taxon>
        <taxon>Arenimonas</taxon>
    </lineage>
</organism>
<evidence type="ECO:0000259" key="3">
    <source>
        <dbReference type="Pfam" id="PF01551"/>
    </source>
</evidence>
<reference evidence="4 5" key="2">
    <citation type="journal article" date="2015" name="Stand. Genomic Sci.">
        <title>High quality draft genomic sequence of Arenimonas donghaensis DSM 18148(T).</title>
        <authorList>
            <person name="Chen F."/>
            <person name="Wang H."/>
            <person name="Cao Y."/>
            <person name="Li X."/>
            <person name="Wang G."/>
        </authorList>
    </citation>
    <scope>NUCLEOTIDE SEQUENCE [LARGE SCALE GENOMIC DNA]</scope>
    <source>
        <strain evidence="4 5">HO3-R19</strain>
    </source>
</reference>
<protein>
    <recommendedName>
        <fullName evidence="3">M23ase beta-sheet core domain-containing protein</fullName>
    </recommendedName>
</protein>
<feature type="coiled-coil region" evidence="1">
    <location>
        <begin position="57"/>
        <end position="95"/>
    </location>
</feature>
<dbReference type="FunFam" id="2.70.70.10:FF:000006">
    <property type="entry name" value="M23 family peptidase"/>
    <property type="match status" value="1"/>
</dbReference>
<dbReference type="GO" id="GO:0004222">
    <property type="term" value="F:metalloendopeptidase activity"/>
    <property type="evidence" value="ECO:0007669"/>
    <property type="project" value="TreeGrafter"/>
</dbReference>
<keyword evidence="1" id="KW-0175">Coiled coil</keyword>
<evidence type="ECO:0000256" key="1">
    <source>
        <dbReference type="SAM" id="Coils"/>
    </source>
</evidence>
<comment type="caution">
    <text evidence="4">The sequence shown here is derived from an EMBL/GenBank/DDBJ whole genome shotgun (WGS) entry which is preliminary data.</text>
</comment>
<dbReference type="RefSeq" id="WP_051924600.1">
    <property type="nucleotide sequence ID" value="NZ_AVCJ01000043.1"/>
</dbReference>
<evidence type="ECO:0000256" key="2">
    <source>
        <dbReference type="SAM" id="Phobius"/>
    </source>
</evidence>
<sequence length="304" mass="32440">MMNVIIAANFLRSPKKLAFDQPKVAATAIGAVTLVLGLAFTAGFLTRGADGAAKAEIARLQAEFDQQAIELVAARDEAQLEVNAIAARVGELQAQANRLNALGDRLTQVGKLKDGEFNFSELPGQGGSESAEDVPSMELLGSLDALEAQFAHSGRQLSVLESMLFNQRVDSQATPHRMPAPGYISSRYGSRSDPFGRGRAHHAGIDIDANMGDPVTAAAEGVVSFSGWRNGYGNVVEIDHGNGYKTRYAHNQANLVKAGDVVRADQMIAKVGSTGRSTGSHLHFEVTLNGRQVNPRNYLDRARG</sequence>
<keyword evidence="2" id="KW-1133">Transmembrane helix</keyword>
<evidence type="ECO:0000313" key="5">
    <source>
        <dbReference type="Proteomes" id="UP000029085"/>
    </source>
</evidence>
<proteinExistence type="predicted"/>
<dbReference type="InterPro" id="IPR016047">
    <property type="entry name" value="M23ase_b-sheet_dom"/>
</dbReference>
<name>A0A087MGA5_9GAMM</name>
<dbReference type="PANTHER" id="PTHR21666:SF291">
    <property type="entry name" value="STAGE II SPORULATION PROTEIN Q"/>
    <property type="match status" value="1"/>
</dbReference>
<dbReference type="AlphaFoldDB" id="A0A087MGA5"/>
<dbReference type="EMBL" id="AVCJ01000043">
    <property type="protein sequence ID" value="KFL35908.1"/>
    <property type="molecule type" value="Genomic_DNA"/>
</dbReference>
<accession>A0A087MGA5</accession>
<dbReference type="STRING" id="1121014.N788_06440"/>
<feature type="transmembrane region" description="Helical" evidence="2">
    <location>
        <begin position="24"/>
        <end position="45"/>
    </location>
</feature>
<dbReference type="PATRIC" id="fig|1121014.3.peg.2192"/>
<feature type="domain" description="M23ase beta-sheet core" evidence="3">
    <location>
        <begin position="201"/>
        <end position="295"/>
    </location>
</feature>
<dbReference type="InterPro" id="IPR011055">
    <property type="entry name" value="Dup_hybrid_motif"/>
</dbReference>
<keyword evidence="5" id="KW-1185">Reference proteome</keyword>
<keyword evidence="2" id="KW-0472">Membrane</keyword>
<dbReference type="Gene3D" id="2.70.70.10">
    <property type="entry name" value="Glucose Permease (Domain IIA)"/>
    <property type="match status" value="1"/>
</dbReference>
<dbReference type="Pfam" id="PF01551">
    <property type="entry name" value="Peptidase_M23"/>
    <property type="match status" value="1"/>
</dbReference>
<dbReference type="Proteomes" id="UP000029085">
    <property type="component" value="Unassembled WGS sequence"/>
</dbReference>
<dbReference type="SUPFAM" id="SSF51261">
    <property type="entry name" value="Duplicated hybrid motif"/>
    <property type="match status" value="1"/>
</dbReference>
<dbReference type="InterPro" id="IPR050570">
    <property type="entry name" value="Cell_wall_metabolism_enzyme"/>
</dbReference>
<keyword evidence="2" id="KW-0812">Transmembrane</keyword>
<reference evidence="5" key="1">
    <citation type="submission" date="2013-08" db="EMBL/GenBank/DDBJ databases">
        <title>Genome sequencing of Arenimonas donghaensis.</title>
        <authorList>
            <person name="Chen F."/>
            <person name="Wang G."/>
        </authorList>
    </citation>
    <scope>NUCLEOTIDE SEQUENCE [LARGE SCALE GENOMIC DNA]</scope>
    <source>
        <strain evidence="5">HO3-R19</strain>
    </source>
</reference>
<dbReference type="PANTHER" id="PTHR21666">
    <property type="entry name" value="PEPTIDASE-RELATED"/>
    <property type="match status" value="1"/>
</dbReference>